<keyword evidence="1 2" id="KW-0812">Transmembrane</keyword>
<dbReference type="AlphaFoldDB" id="Q23BK9"/>
<reference evidence="3" key="1">
    <citation type="journal article" date="2006" name="PLoS Biol.">
        <title>Macronuclear genome sequence of the ciliate Tetrahymena thermophila, a model eukaryote.</title>
        <authorList>
            <person name="Eisen J.A."/>
            <person name="Coyne R.S."/>
            <person name="Wu M."/>
            <person name="Wu D."/>
            <person name="Thiagarajan M."/>
            <person name="Wortman J.R."/>
            <person name="Badger J.H."/>
            <person name="Ren Q."/>
            <person name="Amedeo P."/>
            <person name="Jones K.M."/>
            <person name="Tallon L.J."/>
            <person name="Delcher A.L."/>
            <person name="Salzberg S.L."/>
            <person name="Silva J.C."/>
            <person name="Haas B.J."/>
            <person name="Majoros W.H."/>
            <person name="Farzad M."/>
            <person name="Carlton J.M."/>
            <person name="Smith R.K. Jr."/>
            <person name="Garg J."/>
            <person name="Pearlman R.E."/>
            <person name="Karrer K.M."/>
            <person name="Sun L."/>
            <person name="Manning G."/>
            <person name="Elde N.C."/>
            <person name="Turkewitz A.P."/>
            <person name="Asai D.J."/>
            <person name="Wilkes D.E."/>
            <person name="Wang Y."/>
            <person name="Cai H."/>
            <person name="Collins K."/>
            <person name="Stewart B.A."/>
            <person name="Lee S.R."/>
            <person name="Wilamowska K."/>
            <person name="Weinberg Z."/>
            <person name="Ruzzo W.L."/>
            <person name="Wloga D."/>
            <person name="Gaertig J."/>
            <person name="Frankel J."/>
            <person name="Tsao C.-C."/>
            <person name="Gorovsky M.A."/>
            <person name="Keeling P.J."/>
            <person name="Waller R.F."/>
            <person name="Patron N.J."/>
            <person name="Cherry J.M."/>
            <person name="Stover N.A."/>
            <person name="Krieger C.J."/>
            <person name="del Toro C."/>
            <person name="Ryder H.F."/>
            <person name="Williamson S.C."/>
            <person name="Barbeau R.A."/>
            <person name="Hamilton E.P."/>
            <person name="Orias E."/>
        </authorList>
    </citation>
    <scope>NUCLEOTIDE SEQUENCE [LARGE SCALE GENOMIC DNA]</scope>
    <source>
        <strain evidence="3">SB210</strain>
    </source>
</reference>
<proteinExistence type="predicted"/>
<evidence type="ECO:0000256" key="1">
    <source>
        <dbReference type="SAM" id="Phobius"/>
    </source>
</evidence>
<dbReference type="InParanoid" id="Q23BK9"/>
<gene>
    <name evidence="2" type="ORF">TTHERM_00234170</name>
</gene>
<name>Q23BK9_TETTS</name>
<keyword evidence="1" id="KW-0472">Membrane</keyword>
<dbReference type="GeneID" id="7842940"/>
<feature type="transmembrane region" description="Helical" evidence="1">
    <location>
        <begin position="7"/>
        <end position="27"/>
    </location>
</feature>
<keyword evidence="1" id="KW-1133">Transmembrane helix</keyword>
<dbReference type="EMBL" id="GG662718">
    <property type="protein sequence ID" value="EAR94109.2"/>
    <property type="molecule type" value="Genomic_DNA"/>
</dbReference>
<sequence length="185" mass="21312">MISNQSDIFLLIIQIYDYLYYLLFTLISQILELITNMLTISYLSQKINIIILNLLFLNFKFRLNIAENFIIKIKNKLEFKKKNKMRKIASILILISIAIFTANASKCEDDLITQLRLEKVCQNTDAACNSALVKLLESLSNCYTKHNTESVARNCFVTSCSYISNHNVKDFYNKMLACADTLVPI</sequence>
<evidence type="ECO:0000313" key="2">
    <source>
        <dbReference type="EMBL" id="EAR94109.2"/>
    </source>
</evidence>
<feature type="transmembrane region" description="Helical" evidence="1">
    <location>
        <begin position="87"/>
        <end position="105"/>
    </location>
</feature>
<dbReference type="Proteomes" id="UP000009168">
    <property type="component" value="Unassembled WGS sequence"/>
</dbReference>
<organism evidence="2 3">
    <name type="scientific">Tetrahymena thermophila (strain SB210)</name>
    <dbReference type="NCBI Taxonomy" id="312017"/>
    <lineage>
        <taxon>Eukaryota</taxon>
        <taxon>Sar</taxon>
        <taxon>Alveolata</taxon>
        <taxon>Ciliophora</taxon>
        <taxon>Intramacronucleata</taxon>
        <taxon>Oligohymenophorea</taxon>
        <taxon>Hymenostomatida</taxon>
        <taxon>Tetrahymenina</taxon>
        <taxon>Tetrahymenidae</taxon>
        <taxon>Tetrahymena</taxon>
    </lineage>
</organism>
<protein>
    <submittedName>
        <fullName evidence="2">Transmembrane protein, putative</fullName>
    </submittedName>
</protein>
<accession>Q23BK9</accession>
<dbReference type="KEGG" id="tet:TTHERM_00234170"/>
<evidence type="ECO:0000313" key="3">
    <source>
        <dbReference type="Proteomes" id="UP000009168"/>
    </source>
</evidence>
<dbReference type="RefSeq" id="XP_001014354.2">
    <property type="nucleotide sequence ID" value="XM_001014354.2"/>
</dbReference>
<keyword evidence="3" id="KW-1185">Reference proteome</keyword>
<dbReference type="HOGENOM" id="CLU_144475_0_0_1"/>